<sequence>MTGEQPSADGGPPTTNGTNSTAGLVYVAAMIFEPGQVITRRYLRGRWCTWVQPMRVVSDDTHGLLLWHPAGSDFARLVDADGNTQHEITLDQMRDPKLTILTWQEYDILVLMPPAAAYSVWWFFRDGVFAGWYVNLEEPYVRRPDGVDTTDLVLDLVVTPQRQWEWKDTDEFAERIGNPLYFDRATADAARAEGERLIKLIETGEFPFDGTYTDFVPDLHWAPLRLSPNFEATTVPTS</sequence>
<dbReference type="PANTHER" id="PTHR39159:SF1">
    <property type="entry name" value="UPF0374 PROTEIN YGAC"/>
    <property type="match status" value="1"/>
</dbReference>
<name>A0A1C6T8I2_9ACTN</name>
<feature type="domain" description="DUF402" evidence="2">
    <location>
        <begin position="88"/>
        <end position="206"/>
    </location>
</feature>
<evidence type="ECO:0000313" key="3">
    <source>
        <dbReference type="EMBL" id="SCL37969.1"/>
    </source>
</evidence>
<dbReference type="AlphaFoldDB" id="A0A1C6T8I2"/>
<gene>
    <name evidence="3" type="ORF">GA0070624_6052</name>
</gene>
<proteinExistence type="predicted"/>
<dbReference type="Pfam" id="PF04167">
    <property type="entry name" value="DUF402"/>
    <property type="match status" value="1"/>
</dbReference>
<protein>
    <recommendedName>
        <fullName evidence="2">DUF402 domain-containing protein</fullName>
    </recommendedName>
</protein>
<keyword evidence="4" id="KW-1185">Reference proteome</keyword>
<organism evidence="3 4">
    <name type="scientific">Micromonospora rhizosphaerae</name>
    <dbReference type="NCBI Taxonomy" id="568872"/>
    <lineage>
        <taxon>Bacteria</taxon>
        <taxon>Bacillati</taxon>
        <taxon>Actinomycetota</taxon>
        <taxon>Actinomycetes</taxon>
        <taxon>Micromonosporales</taxon>
        <taxon>Micromonosporaceae</taxon>
        <taxon>Micromonospora</taxon>
    </lineage>
</organism>
<dbReference type="InterPro" id="IPR050212">
    <property type="entry name" value="Ntdp-like"/>
</dbReference>
<dbReference type="EMBL" id="FMHV01000002">
    <property type="protein sequence ID" value="SCL37969.1"/>
    <property type="molecule type" value="Genomic_DNA"/>
</dbReference>
<dbReference type="Proteomes" id="UP000199413">
    <property type="component" value="Unassembled WGS sequence"/>
</dbReference>
<evidence type="ECO:0000259" key="2">
    <source>
        <dbReference type="Pfam" id="PF04167"/>
    </source>
</evidence>
<dbReference type="Gene3D" id="2.40.380.10">
    <property type="entry name" value="FomD-like"/>
    <property type="match status" value="1"/>
</dbReference>
<dbReference type="SUPFAM" id="SSF159234">
    <property type="entry name" value="FomD-like"/>
    <property type="match status" value="1"/>
</dbReference>
<dbReference type="GO" id="GO:0016787">
    <property type="term" value="F:hydrolase activity"/>
    <property type="evidence" value="ECO:0007669"/>
    <property type="project" value="UniProtKB-KW"/>
</dbReference>
<accession>A0A1C6T8I2</accession>
<reference evidence="4" key="1">
    <citation type="submission" date="2016-06" db="EMBL/GenBank/DDBJ databases">
        <authorList>
            <person name="Varghese N."/>
            <person name="Submissions Spin"/>
        </authorList>
    </citation>
    <scope>NUCLEOTIDE SEQUENCE [LARGE SCALE GENOMIC DNA]</scope>
    <source>
        <strain evidence="4">DSM 45431</strain>
    </source>
</reference>
<keyword evidence="1" id="KW-0378">Hydrolase</keyword>
<dbReference type="InterPro" id="IPR007295">
    <property type="entry name" value="DUF402"/>
</dbReference>
<dbReference type="InterPro" id="IPR035930">
    <property type="entry name" value="FomD-like_sf"/>
</dbReference>
<evidence type="ECO:0000313" key="4">
    <source>
        <dbReference type="Proteomes" id="UP000199413"/>
    </source>
</evidence>
<dbReference type="PANTHER" id="PTHR39159">
    <property type="match status" value="1"/>
</dbReference>
<dbReference type="STRING" id="568872.GA0070624_6052"/>
<evidence type="ECO:0000256" key="1">
    <source>
        <dbReference type="ARBA" id="ARBA00022801"/>
    </source>
</evidence>